<sequence>MPRLPALFALALALAACHRQPEEVRAGDAWLRLPAVADRPGAAYFKVTGDARDHVLVNVSTPVARRTELHESMKTGEGAAAMSTMKPIDNVPLPPGGTIRFAPGGKHVMLFGLEKGLHAGDRVRLVLGFGDGTDLETEAKIVGPADPAPY</sequence>
<proteinExistence type="predicted"/>
<organism evidence="1 2">
    <name type="scientific">Stakelama saccharophila</name>
    <dbReference type="NCBI Taxonomy" id="3075605"/>
    <lineage>
        <taxon>Bacteria</taxon>
        <taxon>Pseudomonadati</taxon>
        <taxon>Pseudomonadota</taxon>
        <taxon>Alphaproteobacteria</taxon>
        <taxon>Sphingomonadales</taxon>
        <taxon>Sphingomonadaceae</taxon>
        <taxon>Stakelama</taxon>
    </lineage>
</organism>
<protein>
    <submittedName>
        <fullName evidence="1">Copper chaperone PCu(A)C</fullName>
    </submittedName>
</protein>
<dbReference type="PROSITE" id="PS51257">
    <property type="entry name" value="PROKAR_LIPOPROTEIN"/>
    <property type="match status" value="1"/>
</dbReference>
<dbReference type="Proteomes" id="UP001302249">
    <property type="component" value="Chromosome"/>
</dbReference>
<name>A0ABZ0BC61_9SPHN</name>
<accession>A0ABZ0BC61</accession>
<dbReference type="PANTHER" id="PTHR36302">
    <property type="entry name" value="BLR7088 PROTEIN"/>
    <property type="match status" value="1"/>
</dbReference>
<dbReference type="PANTHER" id="PTHR36302:SF1">
    <property type="entry name" value="COPPER CHAPERONE PCU(A)C"/>
    <property type="match status" value="1"/>
</dbReference>
<dbReference type="Gene3D" id="2.60.40.1890">
    <property type="entry name" value="PCu(A)C copper chaperone"/>
    <property type="match status" value="1"/>
</dbReference>
<evidence type="ECO:0000313" key="1">
    <source>
        <dbReference type="EMBL" id="WNO54646.1"/>
    </source>
</evidence>
<dbReference type="RefSeq" id="WP_313917368.1">
    <property type="nucleotide sequence ID" value="NZ_CP135076.1"/>
</dbReference>
<gene>
    <name evidence="1" type="ORF">RPR59_05175</name>
</gene>
<evidence type="ECO:0000313" key="2">
    <source>
        <dbReference type="Proteomes" id="UP001302249"/>
    </source>
</evidence>
<dbReference type="Pfam" id="PF04314">
    <property type="entry name" value="PCuAC"/>
    <property type="match status" value="1"/>
</dbReference>
<dbReference type="EMBL" id="CP135076">
    <property type="protein sequence ID" value="WNO54646.1"/>
    <property type="molecule type" value="Genomic_DNA"/>
</dbReference>
<dbReference type="InterPro" id="IPR036182">
    <property type="entry name" value="PCuAC_sf"/>
</dbReference>
<keyword evidence="2" id="KW-1185">Reference proteome</keyword>
<dbReference type="InterPro" id="IPR007410">
    <property type="entry name" value="LpqE-like"/>
</dbReference>
<dbReference type="InterPro" id="IPR058248">
    <property type="entry name" value="Lxx211020-like"/>
</dbReference>
<dbReference type="SUPFAM" id="SSF110087">
    <property type="entry name" value="DR1885-like metal-binding protein"/>
    <property type="match status" value="1"/>
</dbReference>
<reference evidence="1 2" key="1">
    <citation type="submission" date="2023-09" db="EMBL/GenBank/DDBJ databases">
        <authorList>
            <person name="Rey-Velasco X."/>
        </authorList>
    </citation>
    <scope>NUCLEOTIDE SEQUENCE [LARGE SCALE GENOMIC DNA]</scope>
    <source>
        <strain evidence="1 2">W311</strain>
    </source>
</reference>